<gene>
    <name evidence="2" type="ORF">COR51_26390</name>
</gene>
<keyword evidence="1" id="KW-0812">Transmembrane</keyword>
<dbReference type="RefSeq" id="WP_062463518.1">
    <property type="nucleotide sequence ID" value="NZ_FLLQ01000017.1"/>
</dbReference>
<organism evidence="2 3">
    <name type="scientific">Vibrio mediterranei</name>
    <dbReference type="NCBI Taxonomy" id="689"/>
    <lineage>
        <taxon>Bacteria</taxon>
        <taxon>Pseudomonadati</taxon>
        <taxon>Pseudomonadota</taxon>
        <taxon>Gammaproteobacteria</taxon>
        <taxon>Vibrionales</taxon>
        <taxon>Vibrionaceae</taxon>
        <taxon>Vibrio</taxon>
    </lineage>
</organism>
<proteinExistence type="predicted"/>
<dbReference type="EMBL" id="NWTN01000040">
    <property type="protein sequence ID" value="PRQ64643.1"/>
    <property type="molecule type" value="Genomic_DNA"/>
</dbReference>
<evidence type="ECO:0000256" key="1">
    <source>
        <dbReference type="SAM" id="Phobius"/>
    </source>
</evidence>
<protein>
    <submittedName>
        <fullName evidence="2">Uncharacterized protein</fullName>
    </submittedName>
</protein>
<sequence>MPYCVVAEKSTNVLKLSGQKLSDCDALVVISASEYHTYLGALELSSSDVAGLLFSGFGLVILGYLLAAPAGYVVRFINKL</sequence>
<evidence type="ECO:0000313" key="3">
    <source>
        <dbReference type="Proteomes" id="UP000238163"/>
    </source>
</evidence>
<keyword evidence="1" id="KW-1133">Transmembrane helix</keyword>
<reference evidence="2 3" key="1">
    <citation type="submission" date="2018-03" db="EMBL/GenBank/DDBJ databases">
        <title>Genetic Diversity and Phenotypic Plasticity of AHL Mediated Quorum Sensing in Environmental Strains of Vibrio mediterranei.</title>
        <authorList>
            <person name="Lantoine F."/>
            <person name="Vouve F."/>
        </authorList>
    </citation>
    <scope>NUCLEOTIDE SEQUENCE [LARGE SCALE GENOMIC DNA]</scope>
    <source>
        <strain evidence="2 3">17LN0615E</strain>
    </source>
</reference>
<feature type="transmembrane region" description="Helical" evidence="1">
    <location>
        <begin position="52"/>
        <end position="74"/>
    </location>
</feature>
<dbReference type="Proteomes" id="UP000238163">
    <property type="component" value="Unassembled WGS sequence"/>
</dbReference>
<keyword evidence="3" id="KW-1185">Reference proteome</keyword>
<name>A0ABX5D6K8_9VIBR</name>
<keyword evidence="1" id="KW-0472">Membrane</keyword>
<evidence type="ECO:0000313" key="2">
    <source>
        <dbReference type="EMBL" id="PRQ64643.1"/>
    </source>
</evidence>
<accession>A0ABX5D6K8</accession>
<comment type="caution">
    <text evidence="2">The sequence shown here is derived from an EMBL/GenBank/DDBJ whole genome shotgun (WGS) entry which is preliminary data.</text>
</comment>